<accession>A0A3N1XML2</accession>
<keyword evidence="6 7" id="KW-0472">Membrane</keyword>
<evidence type="ECO:0000256" key="4">
    <source>
        <dbReference type="ARBA" id="ARBA00022692"/>
    </source>
</evidence>
<keyword evidence="2 7" id="KW-0813">Transport</keyword>
<keyword evidence="3" id="KW-1003">Cell membrane</keyword>
<evidence type="ECO:0000256" key="1">
    <source>
        <dbReference type="ARBA" id="ARBA00004651"/>
    </source>
</evidence>
<dbReference type="EMBL" id="RJVG01000006">
    <property type="protein sequence ID" value="ROR27428.1"/>
    <property type="molecule type" value="Genomic_DNA"/>
</dbReference>
<keyword evidence="10" id="KW-1185">Reference proteome</keyword>
<evidence type="ECO:0000259" key="8">
    <source>
        <dbReference type="PROSITE" id="PS50928"/>
    </source>
</evidence>
<dbReference type="InterPro" id="IPR000515">
    <property type="entry name" value="MetI-like"/>
</dbReference>
<feature type="transmembrane region" description="Helical" evidence="7">
    <location>
        <begin position="157"/>
        <end position="179"/>
    </location>
</feature>
<dbReference type="PANTHER" id="PTHR30193">
    <property type="entry name" value="ABC TRANSPORTER PERMEASE PROTEIN"/>
    <property type="match status" value="1"/>
</dbReference>
<evidence type="ECO:0000313" key="9">
    <source>
        <dbReference type="EMBL" id="ROR27428.1"/>
    </source>
</evidence>
<proteinExistence type="inferred from homology"/>
<evidence type="ECO:0000256" key="5">
    <source>
        <dbReference type="ARBA" id="ARBA00022989"/>
    </source>
</evidence>
<keyword evidence="4 7" id="KW-0812">Transmembrane</keyword>
<dbReference type="GO" id="GO:0005886">
    <property type="term" value="C:plasma membrane"/>
    <property type="evidence" value="ECO:0007669"/>
    <property type="project" value="UniProtKB-SubCell"/>
</dbReference>
<feature type="transmembrane region" description="Helical" evidence="7">
    <location>
        <begin position="9"/>
        <end position="32"/>
    </location>
</feature>
<sequence length="293" mass="33244">MHKLFSNKWIILSLIAPAIILFAFAILVPIIMSGYYGMTEYAGMGEPIFTGMKNYKRLFFNDPTFWKSLRNALLLGLGFVFIQHPICMIFAILVDKVSGKWEKFFRAAYFIPNVISVAVIASMWVYIFNYDFGLINNVLKWIGLENLQAEWLNPDHALGSVLFVLIWHGFGWGMLIYYAGVKGIDQELYEAAAIDGATGLRTYQYITLPLMKPVIRVNVTLAIISALKQMETVYLLTNGGPGDTTQFLANYLYLKAFRSYEYGYGNAISVIFVIVCILATVILNKIFKSTEEY</sequence>
<feature type="domain" description="ABC transmembrane type-1" evidence="8">
    <location>
        <begin position="69"/>
        <end position="283"/>
    </location>
</feature>
<dbReference type="InterPro" id="IPR035906">
    <property type="entry name" value="MetI-like_sf"/>
</dbReference>
<dbReference type="PANTHER" id="PTHR30193:SF41">
    <property type="entry name" value="DIACETYLCHITOBIOSE UPTAKE SYSTEM PERMEASE PROTEIN NGCF"/>
    <property type="match status" value="1"/>
</dbReference>
<dbReference type="GO" id="GO:0055085">
    <property type="term" value="P:transmembrane transport"/>
    <property type="evidence" value="ECO:0007669"/>
    <property type="project" value="InterPro"/>
</dbReference>
<dbReference type="Proteomes" id="UP000273083">
    <property type="component" value="Unassembled WGS sequence"/>
</dbReference>
<evidence type="ECO:0000313" key="10">
    <source>
        <dbReference type="Proteomes" id="UP000273083"/>
    </source>
</evidence>
<dbReference type="AlphaFoldDB" id="A0A3N1XML2"/>
<comment type="similarity">
    <text evidence="7">Belongs to the binding-protein-dependent transport system permease family.</text>
</comment>
<dbReference type="Pfam" id="PF00528">
    <property type="entry name" value="BPD_transp_1"/>
    <property type="match status" value="1"/>
</dbReference>
<evidence type="ECO:0000256" key="6">
    <source>
        <dbReference type="ARBA" id="ARBA00023136"/>
    </source>
</evidence>
<comment type="caution">
    <text evidence="9">The sequence shown here is derived from an EMBL/GenBank/DDBJ whole genome shotgun (WGS) entry which is preliminary data.</text>
</comment>
<dbReference type="InterPro" id="IPR051393">
    <property type="entry name" value="ABC_transporter_permease"/>
</dbReference>
<name>A0A3N1XML2_9FIRM</name>
<reference evidence="9 10" key="1">
    <citation type="submission" date="2018-11" db="EMBL/GenBank/DDBJ databases">
        <title>Genomic Encyclopedia of Type Strains, Phase IV (KMG-IV): sequencing the most valuable type-strain genomes for metagenomic binning, comparative biology and taxonomic classification.</title>
        <authorList>
            <person name="Goeker M."/>
        </authorList>
    </citation>
    <scope>NUCLEOTIDE SEQUENCE [LARGE SCALE GENOMIC DNA]</scope>
    <source>
        <strain evidence="9 10">DSM 26537</strain>
    </source>
</reference>
<dbReference type="OrthoDB" id="42781at2"/>
<evidence type="ECO:0000256" key="7">
    <source>
        <dbReference type="RuleBase" id="RU363032"/>
    </source>
</evidence>
<comment type="subcellular location">
    <subcellularLocation>
        <location evidence="1 7">Cell membrane</location>
        <topology evidence="1 7">Multi-pass membrane protein</topology>
    </subcellularLocation>
</comment>
<feature type="transmembrane region" description="Helical" evidence="7">
    <location>
        <begin position="107"/>
        <end position="127"/>
    </location>
</feature>
<gene>
    <name evidence="9" type="ORF">EDD66_106125</name>
</gene>
<dbReference type="SUPFAM" id="SSF161098">
    <property type="entry name" value="MetI-like"/>
    <property type="match status" value="1"/>
</dbReference>
<dbReference type="Gene3D" id="1.10.3720.10">
    <property type="entry name" value="MetI-like"/>
    <property type="match status" value="1"/>
</dbReference>
<dbReference type="RefSeq" id="WP_123609675.1">
    <property type="nucleotide sequence ID" value="NZ_RJVG01000006.1"/>
</dbReference>
<protein>
    <submittedName>
        <fullName evidence="9">Carbohydrate ABC transporter membrane protein 1 (CUT1 family)</fullName>
    </submittedName>
</protein>
<evidence type="ECO:0000256" key="2">
    <source>
        <dbReference type="ARBA" id="ARBA00022448"/>
    </source>
</evidence>
<organism evidence="9 10">
    <name type="scientific">Mobilisporobacter senegalensis</name>
    <dbReference type="NCBI Taxonomy" id="1329262"/>
    <lineage>
        <taxon>Bacteria</taxon>
        <taxon>Bacillati</taxon>
        <taxon>Bacillota</taxon>
        <taxon>Clostridia</taxon>
        <taxon>Lachnospirales</taxon>
        <taxon>Lachnospiraceae</taxon>
        <taxon>Mobilisporobacter</taxon>
    </lineage>
</organism>
<feature type="transmembrane region" description="Helical" evidence="7">
    <location>
        <begin position="72"/>
        <end position="95"/>
    </location>
</feature>
<keyword evidence="5 7" id="KW-1133">Transmembrane helix</keyword>
<feature type="transmembrane region" description="Helical" evidence="7">
    <location>
        <begin position="262"/>
        <end position="283"/>
    </location>
</feature>
<evidence type="ECO:0000256" key="3">
    <source>
        <dbReference type="ARBA" id="ARBA00022475"/>
    </source>
</evidence>
<dbReference type="CDD" id="cd06261">
    <property type="entry name" value="TM_PBP2"/>
    <property type="match status" value="1"/>
</dbReference>
<dbReference type="PROSITE" id="PS50928">
    <property type="entry name" value="ABC_TM1"/>
    <property type="match status" value="1"/>
</dbReference>